<feature type="compositionally biased region" description="Polar residues" evidence="7">
    <location>
        <begin position="1"/>
        <end position="12"/>
    </location>
</feature>
<dbReference type="GO" id="GO:0001228">
    <property type="term" value="F:DNA-binding transcription activator activity, RNA polymerase II-specific"/>
    <property type="evidence" value="ECO:0007669"/>
    <property type="project" value="TreeGrafter"/>
</dbReference>
<dbReference type="GO" id="GO:0008270">
    <property type="term" value="F:zinc ion binding"/>
    <property type="evidence" value="ECO:0007669"/>
    <property type="project" value="InterPro"/>
</dbReference>
<keyword evidence="2" id="KW-0862">Zinc</keyword>
<sequence>MMDVQQQEQQALGASDPEPQPGHRVRKRRRRTVACAQCRSRKLRCDRKLPICSRCESSKTPTYCTYEKEFLWQQPNTVVTPAVPERGPTTVAQASHLARTHPAPDSALSSLTRSQPTTSSDTRPALEKRDHFLETVLGCPKAAVNQEPYLTTDLLQHSKYHNHHVASVNQHGMPPYRYGDDEDPASPSQQLGISPRIMMRGKETKTRFNGSGIFANLIAQFPDIKSFAEEIRVASPQLSALRPDLARVKRGLWKRKPLNTPFPEPTTLSLTQMLPSRRVVDDLVVLYLTYYEATHRVLHVPSFLKELDEFWAQRDNPDFVSPHFVVQLLLVLACAWNLADFETLQIKNDNESNLTCYTAIEWVLHTERWIENSHVKRPDITAFRLYILLMIAKNAHGMKRSKAWLDTGTLIKQAMLAGYHRDPSLYTKISTFNKEMRRRIWTTILELDLEVSLERGMPPSLQYADYDTAPALNLNDNELTETIDELPSERPLSEMTDTSFQSVLRESLALRLKACKLMHSPRISCRYEEILHMDWELNRYLSKIPSWTASEGEDLQTQHKRILIKSLLQTKIGHSLLSIHTPFAIETQKEPLFAQSSRTRLEVATMILSTQRRLHEISRQLSLSILGNWTVQAYCSVCQLLHAGTNSQASSLMSLPQTLPGMPESLITSVEMTLTCLEAHLLLVVKGAKEYFFMSTILALAKARLWPGQANVYKQEVVDRVIFFAQTLFTRHANCDHLGDLGMGSFKTNQVPVLNPDSGMAQPFVPNMNMLQTTDFGITPSGELDPFLDAFDWGDLTGITFEGY</sequence>
<evidence type="ECO:0000256" key="7">
    <source>
        <dbReference type="SAM" id="MobiDB-lite"/>
    </source>
</evidence>
<keyword evidence="1" id="KW-0479">Metal-binding</keyword>
<evidence type="ECO:0000256" key="2">
    <source>
        <dbReference type="ARBA" id="ARBA00022833"/>
    </source>
</evidence>
<keyword evidence="4" id="KW-0238">DNA-binding</keyword>
<dbReference type="InterPro" id="IPR051430">
    <property type="entry name" value="Fungal_TF_Env_Response"/>
</dbReference>
<evidence type="ECO:0000259" key="8">
    <source>
        <dbReference type="PROSITE" id="PS50048"/>
    </source>
</evidence>
<dbReference type="SUPFAM" id="SSF57701">
    <property type="entry name" value="Zn2/Cys6 DNA-binding domain"/>
    <property type="match status" value="1"/>
</dbReference>
<dbReference type="AlphaFoldDB" id="A0A5N7C3E1"/>
<evidence type="ECO:0000256" key="4">
    <source>
        <dbReference type="ARBA" id="ARBA00023125"/>
    </source>
</evidence>
<dbReference type="GO" id="GO:0000978">
    <property type="term" value="F:RNA polymerase II cis-regulatory region sequence-specific DNA binding"/>
    <property type="evidence" value="ECO:0007669"/>
    <property type="project" value="TreeGrafter"/>
</dbReference>
<dbReference type="GO" id="GO:0005634">
    <property type="term" value="C:nucleus"/>
    <property type="evidence" value="ECO:0007669"/>
    <property type="project" value="TreeGrafter"/>
</dbReference>
<dbReference type="SMART" id="SM00066">
    <property type="entry name" value="GAL4"/>
    <property type="match status" value="1"/>
</dbReference>
<reference evidence="9" key="1">
    <citation type="submission" date="2019-04" db="EMBL/GenBank/DDBJ databases">
        <title>Friends and foes A comparative genomics studyof 23 Aspergillus species from section Flavi.</title>
        <authorList>
            <consortium name="DOE Joint Genome Institute"/>
            <person name="Kjaerbolling I."/>
            <person name="Vesth T."/>
            <person name="Frisvad J.C."/>
            <person name="Nybo J.L."/>
            <person name="Theobald S."/>
            <person name="Kildgaard S."/>
            <person name="Isbrandt T."/>
            <person name="Kuo A."/>
            <person name="Sato A."/>
            <person name="Lyhne E.K."/>
            <person name="Kogle M.E."/>
            <person name="Wiebenga A."/>
            <person name="Kun R.S."/>
            <person name="Lubbers R.J."/>
            <person name="Makela M.R."/>
            <person name="Barry K."/>
            <person name="Chovatia M."/>
            <person name="Clum A."/>
            <person name="Daum C."/>
            <person name="Haridas S."/>
            <person name="He G."/>
            <person name="LaButti K."/>
            <person name="Lipzen A."/>
            <person name="Mondo S."/>
            <person name="Riley R."/>
            <person name="Salamov A."/>
            <person name="Simmons B.A."/>
            <person name="Magnuson J.K."/>
            <person name="Henrissat B."/>
            <person name="Mortensen U.H."/>
            <person name="Larsen T.O."/>
            <person name="Devries R.P."/>
            <person name="Grigoriev I.V."/>
            <person name="Machida M."/>
            <person name="Baker S.E."/>
            <person name="Andersen M.R."/>
        </authorList>
    </citation>
    <scope>NUCLEOTIDE SEQUENCE [LARGE SCALE GENOMIC DNA]</scope>
    <source>
        <strain evidence="9">IBT 14317</strain>
    </source>
</reference>
<feature type="domain" description="Zn(2)-C6 fungal-type" evidence="8">
    <location>
        <begin position="34"/>
        <end position="66"/>
    </location>
</feature>
<evidence type="ECO:0000256" key="5">
    <source>
        <dbReference type="ARBA" id="ARBA00023163"/>
    </source>
</evidence>
<dbReference type="CDD" id="cd12148">
    <property type="entry name" value="fungal_TF_MHR"/>
    <property type="match status" value="1"/>
</dbReference>
<dbReference type="PANTHER" id="PTHR31944">
    <property type="entry name" value="HEME-RESPONSIVE ZINC FINGER TRANSCRIPTION FACTOR HAP1"/>
    <property type="match status" value="1"/>
</dbReference>
<gene>
    <name evidence="9" type="ORF">BDV23DRAFT_110170</name>
</gene>
<organism evidence="9">
    <name type="scientific">Petromyces alliaceus</name>
    <name type="common">Aspergillus alliaceus</name>
    <dbReference type="NCBI Taxonomy" id="209559"/>
    <lineage>
        <taxon>Eukaryota</taxon>
        <taxon>Fungi</taxon>
        <taxon>Dikarya</taxon>
        <taxon>Ascomycota</taxon>
        <taxon>Pezizomycotina</taxon>
        <taxon>Eurotiomycetes</taxon>
        <taxon>Eurotiomycetidae</taxon>
        <taxon>Eurotiales</taxon>
        <taxon>Aspergillaceae</taxon>
        <taxon>Aspergillus</taxon>
        <taxon>Aspergillus subgen. Circumdati</taxon>
    </lineage>
</organism>
<feature type="compositionally biased region" description="Polar residues" evidence="7">
    <location>
        <begin position="107"/>
        <end position="122"/>
    </location>
</feature>
<dbReference type="PANTHER" id="PTHR31944:SF130">
    <property type="entry name" value="ZN(II)2CYS6 TRANSCRIPTION FACTO (EUROFUNG)"/>
    <property type="match status" value="1"/>
</dbReference>
<dbReference type="PROSITE" id="PS00463">
    <property type="entry name" value="ZN2_CY6_FUNGAL_1"/>
    <property type="match status" value="1"/>
</dbReference>
<evidence type="ECO:0000256" key="3">
    <source>
        <dbReference type="ARBA" id="ARBA00023015"/>
    </source>
</evidence>
<dbReference type="EMBL" id="ML735276">
    <property type="protein sequence ID" value="KAE8388625.1"/>
    <property type="molecule type" value="Genomic_DNA"/>
</dbReference>
<protein>
    <submittedName>
        <fullName evidence="9">Putative C6 transcription factor</fullName>
    </submittedName>
</protein>
<feature type="region of interest" description="Disordered" evidence="7">
    <location>
        <begin position="1"/>
        <end position="30"/>
    </location>
</feature>
<dbReference type="Gene3D" id="4.10.240.10">
    <property type="entry name" value="Zn(2)-C6 fungal-type DNA-binding domain"/>
    <property type="match status" value="1"/>
</dbReference>
<dbReference type="InterPro" id="IPR036864">
    <property type="entry name" value="Zn2-C6_fun-type_DNA-bd_sf"/>
</dbReference>
<name>A0A5N7C3E1_PETAA</name>
<keyword evidence="6" id="KW-0539">Nucleus</keyword>
<dbReference type="OrthoDB" id="4236860at2759"/>
<dbReference type="Proteomes" id="UP000326877">
    <property type="component" value="Unassembled WGS sequence"/>
</dbReference>
<dbReference type="InterPro" id="IPR001138">
    <property type="entry name" value="Zn2Cys6_DnaBD"/>
</dbReference>
<proteinExistence type="predicted"/>
<accession>A0A5N7C3E1</accession>
<evidence type="ECO:0000256" key="6">
    <source>
        <dbReference type="ARBA" id="ARBA00023242"/>
    </source>
</evidence>
<keyword evidence="5" id="KW-0804">Transcription</keyword>
<dbReference type="Pfam" id="PF00172">
    <property type="entry name" value="Zn_clus"/>
    <property type="match status" value="1"/>
</dbReference>
<dbReference type="GO" id="GO:0006351">
    <property type="term" value="P:DNA-templated transcription"/>
    <property type="evidence" value="ECO:0007669"/>
    <property type="project" value="InterPro"/>
</dbReference>
<feature type="region of interest" description="Disordered" evidence="7">
    <location>
        <begin position="94"/>
        <end position="127"/>
    </location>
</feature>
<evidence type="ECO:0000256" key="1">
    <source>
        <dbReference type="ARBA" id="ARBA00022723"/>
    </source>
</evidence>
<dbReference type="Pfam" id="PF04082">
    <property type="entry name" value="Fungal_trans"/>
    <property type="match status" value="1"/>
</dbReference>
<dbReference type="SMART" id="SM00906">
    <property type="entry name" value="Fungal_trans"/>
    <property type="match status" value="1"/>
</dbReference>
<evidence type="ECO:0000313" key="9">
    <source>
        <dbReference type="EMBL" id="KAE8388625.1"/>
    </source>
</evidence>
<dbReference type="PROSITE" id="PS50048">
    <property type="entry name" value="ZN2_CY6_FUNGAL_2"/>
    <property type="match status" value="1"/>
</dbReference>
<keyword evidence="3" id="KW-0805">Transcription regulation</keyword>
<dbReference type="InterPro" id="IPR007219">
    <property type="entry name" value="XnlR_reg_dom"/>
</dbReference>
<dbReference type="CDD" id="cd00067">
    <property type="entry name" value="GAL4"/>
    <property type="match status" value="1"/>
</dbReference>